<comment type="caution">
    <text evidence="1">The sequence shown here is derived from an EMBL/GenBank/DDBJ whole genome shotgun (WGS) entry which is preliminary data.</text>
</comment>
<accession>A0A5J4VW58</accession>
<reference evidence="1 2" key="1">
    <citation type="submission" date="2019-03" db="EMBL/GenBank/DDBJ databases">
        <title>Single cell metagenomics reveals metabolic interactions within the superorganism composed of flagellate Streblomastix strix and complex community of Bacteroidetes bacteria on its surface.</title>
        <authorList>
            <person name="Treitli S.C."/>
            <person name="Kolisko M."/>
            <person name="Husnik F."/>
            <person name="Keeling P."/>
            <person name="Hampl V."/>
        </authorList>
    </citation>
    <scope>NUCLEOTIDE SEQUENCE [LARGE SCALE GENOMIC DNA]</scope>
    <source>
        <strain evidence="1">ST1C</strain>
    </source>
</reference>
<sequence>MWKGDEVGAEIIFWLLYNEAISQAVWPHNWLNRFGQPQNFQQARYLVKTCNYATEEQTSKAIHWLMKYAGAESNPAVVSIRVASITKAFSSEFSKIAIDHFSYHNDTVNFTIKSYDMNSSDKE</sequence>
<dbReference type="EMBL" id="SNRW01004617">
    <property type="protein sequence ID" value="KAA6386867.1"/>
    <property type="molecule type" value="Genomic_DNA"/>
</dbReference>
<evidence type="ECO:0000313" key="1">
    <source>
        <dbReference type="EMBL" id="KAA6386867.1"/>
    </source>
</evidence>
<dbReference type="AlphaFoldDB" id="A0A5J4VW58"/>
<name>A0A5J4VW58_9EUKA</name>
<evidence type="ECO:0000313" key="2">
    <source>
        <dbReference type="Proteomes" id="UP000324800"/>
    </source>
</evidence>
<gene>
    <name evidence="1" type="ORF">EZS28_017605</name>
</gene>
<organism evidence="1 2">
    <name type="scientific">Streblomastix strix</name>
    <dbReference type="NCBI Taxonomy" id="222440"/>
    <lineage>
        <taxon>Eukaryota</taxon>
        <taxon>Metamonada</taxon>
        <taxon>Preaxostyla</taxon>
        <taxon>Oxymonadida</taxon>
        <taxon>Streblomastigidae</taxon>
        <taxon>Streblomastix</taxon>
    </lineage>
</organism>
<dbReference type="Proteomes" id="UP000324800">
    <property type="component" value="Unassembled WGS sequence"/>
</dbReference>
<proteinExistence type="predicted"/>
<protein>
    <submittedName>
        <fullName evidence="1">Uncharacterized protein</fullName>
    </submittedName>
</protein>